<proteinExistence type="predicted"/>
<name>A0A438EAU0_VITVI</name>
<dbReference type="Proteomes" id="UP000288805">
    <property type="component" value="Unassembled WGS sequence"/>
</dbReference>
<evidence type="ECO:0000259" key="1">
    <source>
        <dbReference type="Pfam" id="PF14228"/>
    </source>
</evidence>
<dbReference type="OrthoDB" id="6287725at2759"/>
<sequence>MGTGCLSELVRYAAELCPSSVQEAKLEVIQRLAHITPAELGGKAHQSQDTDNKLDQWLMYAMFACSCPFDSREASSLGAAKDLYHLIFPSLKSGSEAHIHAATMALGHSHLEVCEIMFGELASFIDEVSMETEGKPKWKVY</sequence>
<evidence type="ECO:0000313" key="3">
    <source>
        <dbReference type="Proteomes" id="UP000288805"/>
    </source>
</evidence>
<organism evidence="2 3">
    <name type="scientific">Vitis vinifera</name>
    <name type="common">Grape</name>
    <dbReference type="NCBI Taxonomy" id="29760"/>
    <lineage>
        <taxon>Eukaryota</taxon>
        <taxon>Viridiplantae</taxon>
        <taxon>Streptophyta</taxon>
        <taxon>Embryophyta</taxon>
        <taxon>Tracheophyta</taxon>
        <taxon>Spermatophyta</taxon>
        <taxon>Magnoliopsida</taxon>
        <taxon>eudicotyledons</taxon>
        <taxon>Gunneridae</taxon>
        <taxon>Pentapetalae</taxon>
        <taxon>rosids</taxon>
        <taxon>Vitales</taxon>
        <taxon>Vitaceae</taxon>
        <taxon>Viteae</taxon>
        <taxon>Vitis</taxon>
    </lineage>
</organism>
<dbReference type="PANTHER" id="PTHR12295">
    <property type="entry name" value="FURRY-RELATED"/>
    <property type="match status" value="1"/>
</dbReference>
<accession>A0A438EAU0</accession>
<comment type="caution">
    <text evidence="2">The sequence shown here is derived from an EMBL/GenBank/DDBJ whole genome shotgun (WGS) entry which is preliminary data.</text>
</comment>
<dbReference type="PANTHER" id="PTHR12295:SF30">
    <property type="entry name" value="PROTEIN FURRY"/>
    <property type="match status" value="1"/>
</dbReference>
<gene>
    <name evidence="2" type="ORF">CK203_081882</name>
</gene>
<dbReference type="InterPro" id="IPR039867">
    <property type="entry name" value="Furry/Tao3/Mor2"/>
</dbReference>
<dbReference type="Pfam" id="PF14228">
    <property type="entry name" value="MOR2-PAG1_mid"/>
    <property type="match status" value="1"/>
</dbReference>
<protein>
    <recommendedName>
        <fullName evidence="1">Cell morphogenesis central region domain-containing protein</fullName>
    </recommendedName>
</protein>
<dbReference type="InterPro" id="IPR029473">
    <property type="entry name" value="MOR2-PAG1_mid"/>
</dbReference>
<feature type="domain" description="Cell morphogenesis central region" evidence="1">
    <location>
        <begin position="4"/>
        <end position="139"/>
    </location>
</feature>
<dbReference type="AlphaFoldDB" id="A0A438EAU0"/>
<reference evidence="2 3" key="1">
    <citation type="journal article" date="2018" name="PLoS Genet.">
        <title>Population sequencing reveals clonal diversity and ancestral inbreeding in the grapevine cultivar Chardonnay.</title>
        <authorList>
            <person name="Roach M.J."/>
            <person name="Johnson D.L."/>
            <person name="Bohlmann J."/>
            <person name="van Vuuren H.J."/>
            <person name="Jones S.J."/>
            <person name="Pretorius I.S."/>
            <person name="Schmidt S.A."/>
            <person name="Borneman A.R."/>
        </authorList>
    </citation>
    <scope>NUCLEOTIDE SEQUENCE [LARGE SCALE GENOMIC DNA]</scope>
    <source>
        <strain evidence="3">cv. Chardonnay</strain>
        <tissue evidence="2">Leaf</tissue>
    </source>
</reference>
<dbReference type="EMBL" id="QGNW01001343">
    <property type="protein sequence ID" value="RVW44782.1"/>
    <property type="molecule type" value="Genomic_DNA"/>
</dbReference>
<evidence type="ECO:0000313" key="2">
    <source>
        <dbReference type="EMBL" id="RVW44782.1"/>
    </source>
</evidence>
<dbReference type="GO" id="GO:0000902">
    <property type="term" value="P:cell morphogenesis"/>
    <property type="evidence" value="ECO:0007669"/>
    <property type="project" value="InterPro"/>
</dbReference>